<proteinExistence type="predicted"/>
<evidence type="ECO:0000313" key="1">
    <source>
        <dbReference type="EMBL" id="MBR7824935.1"/>
    </source>
</evidence>
<gene>
    <name evidence="1" type="ORF">KDK95_01350</name>
</gene>
<reference evidence="1" key="1">
    <citation type="submission" date="2021-04" db="EMBL/GenBank/DDBJ databases">
        <title>Genome based classification of Actinospica acidithermotolerans sp. nov., an actinobacterium isolated from an Indonesian hot spring.</title>
        <authorList>
            <person name="Kusuma A.B."/>
            <person name="Putra K.E."/>
            <person name="Nafisah S."/>
            <person name="Loh J."/>
            <person name="Nouioui I."/>
            <person name="Goodfellow M."/>
        </authorList>
    </citation>
    <scope>NUCLEOTIDE SEQUENCE</scope>
    <source>
        <strain evidence="1">MGRD01-02</strain>
    </source>
</reference>
<dbReference type="Proteomes" id="UP000676325">
    <property type="component" value="Unassembled WGS sequence"/>
</dbReference>
<evidence type="ECO:0000313" key="2">
    <source>
        <dbReference type="Proteomes" id="UP000676325"/>
    </source>
</evidence>
<name>A0A941E7M7_9ACTN</name>
<comment type="caution">
    <text evidence="1">The sequence shown here is derived from an EMBL/GenBank/DDBJ whole genome shotgun (WGS) entry which is preliminary data.</text>
</comment>
<sequence>MSPTLQHDTPTDTETALPLILRGTQTIPTTELPATDWDEALQILVIKGTDTPAHTVPDFIAGTTSTSVTDNIKDEDD</sequence>
<organism evidence="1 2">
    <name type="scientific">Actinospica acidithermotolerans</name>
    <dbReference type="NCBI Taxonomy" id="2828514"/>
    <lineage>
        <taxon>Bacteria</taxon>
        <taxon>Bacillati</taxon>
        <taxon>Actinomycetota</taxon>
        <taxon>Actinomycetes</taxon>
        <taxon>Catenulisporales</taxon>
        <taxon>Actinospicaceae</taxon>
        <taxon>Actinospica</taxon>
    </lineage>
</organism>
<protein>
    <submittedName>
        <fullName evidence="1">Uncharacterized protein</fullName>
    </submittedName>
</protein>
<dbReference type="RefSeq" id="WP_212516086.1">
    <property type="nucleotide sequence ID" value="NZ_JAGSOH010000002.1"/>
</dbReference>
<dbReference type="AlphaFoldDB" id="A0A941E7M7"/>
<dbReference type="EMBL" id="JAGSOH010000002">
    <property type="protein sequence ID" value="MBR7824935.1"/>
    <property type="molecule type" value="Genomic_DNA"/>
</dbReference>
<accession>A0A941E7M7</accession>
<keyword evidence="2" id="KW-1185">Reference proteome</keyword>